<dbReference type="OMA" id="IEAESCE"/>
<protein>
    <submittedName>
        <fullName evidence="1">Uncharacterized protein</fullName>
    </submittedName>
</protein>
<dbReference type="RefSeq" id="XP_009532567.1">
    <property type="nucleotide sequence ID" value="XM_009534272.1"/>
</dbReference>
<dbReference type="InterPro" id="IPR029058">
    <property type="entry name" value="AB_hydrolase_fold"/>
</dbReference>
<dbReference type="Gene3D" id="3.40.50.1820">
    <property type="entry name" value="alpha/beta hydrolase"/>
    <property type="match status" value="1"/>
</dbReference>
<dbReference type="EMBL" id="JH159157">
    <property type="protein sequence ID" value="EGZ12234.1"/>
    <property type="molecule type" value="Genomic_DNA"/>
</dbReference>
<sequence length="523" mass="55887">MTSQDLARPSLPIAIPHRQQEASSDVFPSLKIHVKIKRKKTNFHGQSEFDVFASPVVLTDATSLRYDCYTTIVEGDTQLTYSLVGGASYLVTKKDGANTETVQCLPSGALSFDLVLPALNDVVPIPSALIGNASVDCASDNLFKTSYHDAIFAVCASGSSGFTATGLDLTLDVEYLQNPVSISVPKLTDGSPPCDSVAMPTKVAPTTRAILTGSSLPTATSRRLKASAPMAIEAKSCTCKSIPRPCVFLHGLGTSNERAELQDTPKLTQEKFGNIGDHAPCCTSVKYAVINTVDAGWRNDTLQQKFCDFSLSMSESSDVATGTIADTIVVTHSMGGLVMAAALAKGKFKFAESTSWVSLSAPMMGSMAGDFIRDLCDGEFTKIVAGVLDLIGQCPASTAKKSIIYQNEKYSTPEINAAYTAAQEAYRGNVTAAICSTSYHGVLSKFTPSCLVGGKLIPHKSKQNDALVEFQSGLGGLDPNLFGDSYLDRFYASKLNHADTASLTHDGFFRDSQKPFKWFECLL</sequence>
<dbReference type="Proteomes" id="UP000002640">
    <property type="component" value="Unassembled WGS sequence"/>
</dbReference>
<gene>
    <name evidence="1" type="ORF">PHYSODRAFT_515819</name>
</gene>
<dbReference type="KEGG" id="psoj:PHYSODRAFT_515819"/>
<accession>G4ZVJ5</accession>
<evidence type="ECO:0000313" key="1">
    <source>
        <dbReference type="EMBL" id="EGZ12234.1"/>
    </source>
</evidence>
<dbReference type="PANTHER" id="PTHR22538:SF1">
    <property type="entry name" value="VWFD DOMAIN-CONTAINING PROTEIN"/>
    <property type="match status" value="1"/>
</dbReference>
<organism evidence="1 2">
    <name type="scientific">Phytophthora sojae (strain P6497)</name>
    <name type="common">Soybean stem and root rot agent</name>
    <name type="synonym">Phytophthora megasperma f. sp. glycines</name>
    <dbReference type="NCBI Taxonomy" id="1094619"/>
    <lineage>
        <taxon>Eukaryota</taxon>
        <taxon>Sar</taxon>
        <taxon>Stramenopiles</taxon>
        <taxon>Oomycota</taxon>
        <taxon>Peronosporomycetes</taxon>
        <taxon>Peronosporales</taxon>
        <taxon>Peronosporaceae</taxon>
        <taxon>Phytophthora</taxon>
    </lineage>
</organism>
<proteinExistence type="predicted"/>
<dbReference type="GeneID" id="20659726"/>
<evidence type="ECO:0000313" key="2">
    <source>
        <dbReference type="Proteomes" id="UP000002640"/>
    </source>
</evidence>
<name>G4ZVJ5_PHYSP</name>
<dbReference type="InParanoid" id="G4ZVJ5"/>
<dbReference type="PANTHER" id="PTHR22538">
    <property type="entry name" value="CILIA- AND FLAGELLA-ASSOCIATED PROTEIN 74"/>
    <property type="match status" value="1"/>
</dbReference>
<reference evidence="1 2" key="1">
    <citation type="journal article" date="2006" name="Science">
        <title>Phytophthora genome sequences uncover evolutionary origins and mechanisms of pathogenesis.</title>
        <authorList>
            <person name="Tyler B.M."/>
            <person name="Tripathy S."/>
            <person name="Zhang X."/>
            <person name="Dehal P."/>
            <person name="Jiang R.H."/>
            <person name="Aerts A."/>
            <person name="Arredondo F.D."/>
            <person name="Baxter L."/>
            <person name="Bensasson D."/>
            <person name="Beynon J.L."/>
            <person name="Chapman J."/>
            <person name="Damasceno C.M."/>
            <person name="Dorrance A.E."/>
            <person name="Dou D."/>
            <person name="Dickerman A.W."/>
            <person name="Dubchak I.L."/>
            <person name="Garbelotto M."/>
            <person name="Gijzen M."/>
            <person name="Gordon S.G."/>
            <person name="Govers F."/>
            <person name="Grunwald N.J."/>
            <person name="Huang W."/>
            <person name="Ivors K.L."/>
            <person name="Jones R.W."/>
            <person name="Kamoun S."/>
            <person name="Krampis K."/>
            <person name="Lamour K.H."/>
            <person name="Lee M.K."/>
            <person name="McDonald W.H."/>
            <person name="Medina M."/>
            <person name="Meijer H.J."/>
            <person name="Nordberg E.K."/>
            <person name="Maclean D.J."/>
            <person name="Ospina-Giraldo M.D."/>
            <person name="Morris P.F."/>
            <person name="Phuntumart V."/>
            <person name="Putnam N.H."/>
            <person name="Rash S."/>
            <person name="Rose J.K."/>
            <person name="Sakihama Y."/>
            <person name="Salamov A.A."/>
            <person name="Savidor A."/>
            <person name="Scheuring C.F."/>
            <person name="Smith B.M."/>
            <person name="Sobral B.W."/>
            <person name="Terry A."/>
            <person name="Torto-Alalibo T.A."/>
            <person name="Win J."/>
            <person name="Xu Z."/>
            <person name="Zhang H."/>
            <person name="Grigoriev I.V."/>
            <person name="Rokhsar D.S."/>
            <person name="Boore J.L."/>
        </authorList>
    </citation>
    <scope>NUCLEOTIDE SEQUENCE [LARGE SCALE GENOMIC DNA]</scope>
    <source>
        <strain evidence="1 2">P6497</strain>
    </source>
</reference>
<keyword evidence="2" id="KW-1185">Reference proteome</keyword>
<dbReference type="AlphaFoldDB" id="G4ZVJ5"/>
<dbReference type="SUPFAM" id="SSF53474">
    <property type="entry name" value="alpha/beta-Hydrolases"/>
    <property type="match status" value="1"/>
</dbReference>